<evidence type="ECO:0000256" key="1">
    <source>
        <dbReference type="SAM" id="MobiDB-lite"/>
    </source>
</evidence>
<organism evidence="2 3">
    <name type="scientific">Prorocentrum cordatum</name>
    <dbReference type="NCBI Taxonomy" id="2364126"/>
    <lineage>
        <taxon>Eukaryota</taxon>
        <taxon>Sar</taxon>
        <taxon>Alveolata</taxon>
        <taxon>Dinophyceae</taxon>
        <taxon>Prorocentrales</taxon>
        <taxon>Prorocentraceae</taxon>
        <taxon>Prorocentrum</taxon>
    </lineage>
</organism>
<keyword evidence="3" id="KW-1185">Reference proteome</keyword>
<sequence length="115" mass="12478">QGEGLRRPPLLLGRPRRRGPDNCGWWFGPEVGGDQVWAYHPGKAQAEPPASEWSLPIDGSVDAGFRVQALTKEQAERFVAQKESETAGAPPAAAKEAAAQPAAKRRQQEPEQTQP</sequence>
<comment type="caution">
    <text evidence="2">The sequence shown here is derived from an EMBL/GenBank/DDBJ whole genome shotgun (WGS) entry which is preliminary data.</text>
</comment>
<accession>A0ABN9VMC7</accession>
<evidence type="ECO:0000313" key="2">
    <source>
        <dbReference type="EMBL" id="CAK0874053.1"/>
    </source>
</evidence>
<feature type="region of interest" description="Disordered" evidence="1">
    <location>
        <begin position="77"/>
        <end position="115"/>
    </location>
</feature>
<feature type="non-terminal residue" evidence="2">
    <location>
        <position position="115"/>
    </location>
</feature>
<reference evidence="2" key="1">
    <citation type="submission" date="2023-10" db="EMBL/GenBank/DDBJ databases">
        <authorList>
            <person name="Chen Y."/>
            <person name="Shah S."/>
            <person name="Dougan E. K."/>
            <person name="Thang M."/>
            <person name="Chan C."/>
        </authorList>
    </citation>
    <scope>NUCLEOTIDE SEQUENCE [LARGE SCALE GENOMIC DNA]</scope>
</reference>
<proteinExistence type="predicted"/>
<gene>
    <name evidence="2" type="ORF">PCOR1329_LOCUS59076</name>
</gene>
<feature type="compositionally biased region" description="Low complexity" evidence="1">
    <location>
        <begin position="89"/>
        <end position="102"/>
    </location>
</feature>
<evidence type="ECO:0000313" key="3">
    <source>
        <dbReference type="Proteomes" id="UP001189429"/>
    </source>
</evidence>
<feature type="non-terminal residue" evidence="2">
    <location>
        <position position="1"/>
    </location>
</feature>
<feature type="region of interest" description="Disordered" evidence="1">
    <location>
        <begin position="1"/>
        <end position="21"/>
    </location>
</feature>
<protein>
    <submittedName>
        <fullName evidence="2">Uncharacterized protein</fullName>
    </submittedName>
</protein>
<name>A0ABN9VMC7_9DINO</name>
<dbReference type="EMBL" id="CAUYUJ010017356">
    <property type="protein sequence ID" value="CAK0874053.1"/>
    <property type="molecule type" value="Genomic_DNA"/>
</dbReference>
<dbReference type="Proteomes" id="UP001189429">
    <property type="component" value="Unassembled WGS sequence"/>
</dbReference>